<sequence length="256" mass="28509">MKRLFRLFSFSILLLITLAFSACQITTTHQEILTEVLHDSSRARDIPVSVFTPVGTTLCHNARCPVAFISPGYGSTANQYRFLSNKLNQLGYLVVEIDNQLPTDVPIPKTGDLQQVRTPYWESGVLNIRYAIQTLSARYPQYDWSQVTLLGHSNGGDISSRLANQSPAIVNTLITLDHRRVALPRTGPTRVLTFRADEFLPDPGVVPDQSSEFVCVQKMKNTKHGDLDNNGPARIKEKLLIDLQQFLVGKSCPAAE</sequence>
<keyword evidence="2" id="KW-0378">Hydrolase</keyword>
<keyword evidence="1" id="KW-0732">Signal</keyword>
<feature type="chain" id="PRO_5047055328" evidence="1">
    <location>
        <begin position="22"/>
        <end position="256"/>
    </location>
</feature>
<feature type="signal peptide" evidence="1">
    <location>
        <begin position="1"/>
        <end position="21"/>
    </location>
</feature>
<accession>A0ABR6YG96</accession>
<reference evidence="2 3" key="1">
    <citation type="submission" date="2020-08" db="EMBL/GenBank/DDBJ databases">
        <title>Novel species isolated from subtropical streams in China.</title>
        <authorList>
            <person name="Lu H."/>
        </authorList>
    </citation>
    <scope>NUCLEOTIDE SEQUENCE [LARGE SCALE GENOMIC DNA]</scope>
    <source>
        <strain evidence="2 3">LX15W</strain>
    </source>
</reference>
<dbReference type="EMBL" id="JACOGA010000019">
    <property type="protein sequence ID" value="MBC3875537.1"/>
    <property type="molecule type" value="Genomic_DNA"/>
</dbReference>
<dbReference type="RefSeq" id="WP_186943499.1">
    <property type="nucleotide sequence ID" value="NZ_JACOGA010000019.1"/>
</dbReference>
<dbReference type="GO" id="GO:0016787">
    <property type="term" value="F:hydrolase activity"/>
    <property type="evidence" value="ECO:0007669"/>
    <property type="project" value="UniProtKB-KW"/>
</dbReference>
<comment type="caution">
    <text evidence="2">The sequence shown here is derived from an EMBL/GenBank/DDBJ whole genome shotgun (WGS) entry which is preliminary data.</text>
</comment>
<organism evidence="2 3">
    <name type="scientific">Undibacterium flavidum</name>
    <dbReference type="NCBI Taxonomy" id="2762297"/>
    <lineage>
        <taxon>Bacteria</taxon>
        <taxon>Pseudomonadati</taxon>
        <taxon>Pseudomonadota</taxon>
        <taxon>Betaproteobacteria</taxon>
        <taxon>Burkholderiales</taxon>
        <taxon>Oxalobacteraceae</taxon>
        <taxon>Undibacterium</taxon>
    </lineage>
</organism>
<protein>
    <submittedName>
        <fullName evidence="2">Alpha/beta hydrolase</fullName>
    </submittedName>
</protein>
<name>A0ABR6YG96_9BURK</name>
<keyword evidence="3" id="KW-1185">Reference proteome</keyword>
<dbReference type="SUPFAM" id="SSF53474">
    <property type="entry name" value="alpha/beta-Hydrolases"/>
    <property type="match status" value="1"/>
</dbReference>
<evidence type="ECO:0000313" key="2">
    <source>
        <dbReference type="EMBL" id="MBC3875537.1"/>
    </source>
</evidence>
<evidence type="ECO:0000256" key="1">
    <source>
        <dbReference type="SAM" id="SignalP"/>
    </source>
</evidence>
<gene>
    <name evidence="2" type="ORF">H8K55_18250</name>
</gene>
<dbReference type="InterPro" id="IPR029058">
    <property type="entry name" value="AB_hydrolase_fold"/>
</dbReference>
<dbReference type="Gene3D" id="3.40.50.1820">
    <property type="entry name" value="alpha/beta hydrolase"/>
    <property type="match status" value="1"/>
</dbReference>
<proteinExistence type="predicted"/>
<evidence type="ECO:0000313" key="3">
    <source>
        <dbReference type="Proteomes" id="UP000624279"/>
    </source>
</evidence>
<dbReference type="Proteomes" id="UP000624279">
    <property type="component" value="Unassembled WGS sequence"/>
</dbReference>
<dbReference type="PROSITE" id="PS51257">
    <property type="entry name" value="PROKAR_LIPOPROTEIN"/>
    <property type="match status" value="1"/>
</dbReference>